<sequence>MTTLTLTFTGTPGQARKALGELLLRYRSAYFVERSSHEYLVTADEPTAAELAAQAQWSIRRAPDPVR</sequence>
<keyword evidence="2" id="KW-1185">Reference proteome</keyword>
<proteinExistence type="predicted"/>
<dbReference type="RefSeq" id="WP_347612069.1">
    <property type="nucleotide sequence ID" value="NZ_JBDPZC010000010.1"/>
</dbReference>
<evidence type="ECO:0000313" key="2">
    <source>
        <dbReference type="Proteomes" id="UP001462640"/>
    </source>
</evidence>
<comment type="caution">
    <text evidence="1">The sequence shown here is derived from an EMBL/GenBank/DDBJ whole genome shotgun (WGS) entry which is preliminary data.</text>
</comment>
<evidence type="ECO:0000313" key="1">
    <source>
        <dbReference type="EMBL" id="MEO3714930.1"/>
    </source>
</evidence>
<name>A0ABV0GIQ6_9BURK</name>
<reference evidence="1 2" key="1">
    <citation type="submission" date="2024-05" db="EMBL/GenBank/DDBJ databases">
        <title>Roseateles sp. 2.12 16S ribosomal RNA gene Genome sequencing and assembly.</title>
        <authorList>
            <person name="Woo H."/>
        </authorList>
    </citation>
    <scope>NUCLEOTIDE SEQUENCE [LARGE SCALE GENOMIC DNA]</scope>
    <source>
        <strain evidence="1 2">2.12</strain>
    </source>
</reference>
<organism evidence="1 2">
    <name type="scientific">Roseateles flavus</name>
    <dbReference type="NCBI Taxonomy" id="3149041"/>
    <lineage>
        <taxon>Bacteria</taxon>
        <taxon>Pseudomonadati</taxon>
        <taxon>Pseudomonadota</taxon>
        <taxon>Betaproteobacteria</taxon>
        <taxon>Burkholderiales</taxon>
        <taxon>Sphaerotilaceae</taxon>
        <taxon>Roseateles</taxon>
    </lineage>
</organism>
<gene>
    <name evidence="1" type="ORF">ABDJ40_19350</name>
</gene>
<dbReference type="Proteomes" id="UP001462640">
    <property type="component" value="Unassembled WGS sequence"/>
</dbReference>
<dbReference type="EMBL" id="JBDPZC010000010">
    <property type="protein sequence ID" value="MEO3714930.1"/>
    <property type="molecule type" value="Genomic_DNA"/>
</dbReference>
<accession>A0ABV0GIQ6</accession>
<protein>
    <submittedName>
        <fullName evidence="1">Uncharacterized protein</fullName>
    </submittedName>
</protein>